<proteinExistence type="predicted"/>
<dbReference type="SUPFAM" id="SSF50923">
    <property type="entry name" value="Hemopexin-like domain"/>
    <property type="match status" value="1"/>
</dbReference>
<evidence type="ECO:0000313" key="2">
    <source>
        <dbReference type="EMBL" id="RWS30349.1"/>
    </source>
</evidence>
<dbReference type="EMBL" id="NCKV01000538">
    <property type="protein sequence ID" value="RWS30349.1"/>
    <property type="molecule type" value="Genomic_DNA"/>
</dbReference>
<dbReference type="InterPro" id="IPR036375">
    <property type="entry name" value="Hemopexin-like_dom_sf"/>
</dbReference>
<dbReference type="VEuPathDB" id="VectorBase:LDEU001692"/>
<comment type="caution">
    <text evidence="2">The sequence shown here is derived from an EMBL/GenBank/DDBJ whole genome shotgun (WGS) entry which is preliminary data.</text>
</comment>
<evidence type="ECO:0000256" key="1">
    <source>
        <dbReference type="SAM" id="Phobius"/>
    </source>
</evidence>
<accession>A0A443SS72</accession>
<reference evidence="2 3" key="1">
    <citation type="journal article" date="2018" name="Gigascience">
        <title>Genomes of trombidid mites reveal novel predicted allergens and laterally-transferred genes associated with secondary metabolism.</title>
        <authorList>
            <person name="Dong X."/>
            <person name="Chaisiri K."/>
            <person name="Xia D."/>
            <person name="Armstrong S.D."/>
            <person name="Fang Y."/>
            <person name="Donnelly M.J."/>
            <person name="Kadowaki T."/>
            <person name="McGarry J.W."/>
            <person name="Darby A.C."/>
            <person name="Makepeace B.L."/>
        </authorList>
    </citation>
    <scope>NUCLEOTIDE SEQUENCE [LARGE SCALE GENOMIC DNA]</scope>
    <source>
        <strain evidence="2">UoL-UT</strain>
    </source>
</reference>
<gene>
    <name evidence="2" type="ORF">B4U80_12665</name>
</gene>
<keyword evidence="1" id="KW-1133">Transmembrane helix</keyword>
<name>A0A443SS72_9ACAR</name>
<dbReference type="STRING" id="299467.A0A443SS72"/>
<protein>
    <submittedName>
        <fullName evidence="2">Matrix metalloproteinase-16-like protein</fullName>
    </submittedName>
</protein>
<keyword evidence="1" id="KW-0472">Membrane</keyword>
<dbReference type="AlphaFoldDB" id="A0A443SS72"/>
<feature type="transmembrane region" description="Helical" evidence="1">
    <location>
        <begin position="293"/>
        <end position="317"/>
    </location>
</feature>
<dbReference type="OrthoDB" id="10496252at2759"/>
<sequence length="330" mass="38596">MTEAMNADENIDESAAEQEEFRKQYTIDRLDSIDDERSMEEAIKADDPFLLLDICDDGVVDVVVRIADGRVFLFKTDTYWQIDMNNFNIIENSESSINETWENLPPNMDIGFTINSDALDWANMSGRTIFLKDRQWYQYENTEYERGGDIDLWFKTREGRNYWGAVMTHINDSIVYLLLKPQRPWDITQPTEGLTFIFDDPFKPDIAQTNIFSSDFQFDYNKIRYLVPLPDGKYLLFFDIKYVGHFCVLKSITSQCNARLVSSLFDCPAIIAQVRNKNWVGIVWWWFGLEVKLFLAIVCGALIASALILFHLIYVLFPRVYLLKQHKNVR</sequence>
<keyword evidence="3" id="KW-1185">Reference proteome</keyword>
<keyword evidence="1" id="KW-0812">Transmembrane</keyword>
<organism evidence="2 3">
    <name type="scientific">Leptotrombidium deliense</name>
    <dbReference type="NCBI Taxonomy" id="299467"/>
    <lineage>
        <taxon>Eukaryota</taxon>
        <taxon>Metazoa</taxon>
        <taxon>Ecdysozoa</taxon>
        <taxon>Arthropoda</taxon>
        <taxon>Chelicerata</taxon>
        <taxon>Arachnida</taxon>
        <taxon>Acari</taxon>
        <taxon>Acariformes</taxon>
        <taxon>Trombidiformes</taxon>
        <taxon>Prostigmata</taxon>
        <taxon>Anystina</taxon>
        <taxon>Parasitengona</taxon>
        <taxon>Trombiculoidea</taxon>
        <taxon>Trombiculidae</taxon>
        <taxon>Leptotrombidium</taxon>
    </lineage>
</organism>
<evidence type="ECO:0000313" key="3">
    <source>
        <dbReference type="Proteomes" id="UP000288716"/>
    </source>
</evidence>
<dbReference type="Proteomes" id="UP000288716">
    <property type="component" value="Unassembled WGS sequence"/>
</dbReference>
<dbReference type="Gene3D" id="2.110.10.10">
    <property type="entry name" value="Hemopexin-like domain"/>
    <property type="match status" value="1"/>
</dbReference>